<protein>
    <submittedName>
        <fullName evidence="1">Uncharacterized protein</fullName>
    </submittedName>
</protein>
<reference evidence="1" key="1">
    <citation type="submission" date="2018-05" db="EMBL/GenBank/DDBJ databases">
        <authorList>
            <person name="Lanie J.A."/>
            <person name="Ng W.-L."/>
            <person name="Kazmierczak K.M."/>
            <person name="Andrzejewski T.M."/>
            <person name="Davidsen T.M."/>
            <person name="Wayne K.J."/>
            <person name="Tettelin H."/>
            <person name="Glass J.I."/>
            <person name="Rusch D."/>
            <person name="Podicherti R."/>
            <person name="Tsui H.-C.T."/>
            <person name="Winkler M.E."/>
        </authorList>
    </citation>
    <scope>NUCLEOTIDE SEQUENCE</scope>
</reference>
<name>A0A382KK26_9ZZZZ</name>
<accession>A0A382KK26</accession>
<dbReference type="EMBL" id="UINC01080646">
    <property type="protein sequence ID" value="SVC23773.1"/>
    <property type="molecule type" value="Genomic_DNA"/>
</dbReference>
<gene>
    <name evidence="1" type="ORF">METZ01_LOCUS276627</name>
</gene>
<evidence type="ECO:0000313" key="1">
    <source>
        <dbReference type="EMBL" id="SVC23773.1"/>
    </source>
</evidence>
<organism evidence="1">
    <name type="scientific">marine metagenome</name>
    <dbReference type="NCBI Taxonomy" id="408172"/>
    <lineage>
        <taxon>unclassified sequences</taxon>
        <taxon>metagenomes</taxon>
        <taxon>ecological metagenomes</taxon>
    </lineage>
</organism>
<sequence length="79" mass="9071">MAVTYTYKGIQNNKYTEGKITALNRDEAAFKLKEEKIIITSLNKISGKEEGQKKEKETKKAKKIPKKIPIKEVIVFTKK</sequence>
<proteinExistence type="predicted"/>
<feature type="non-terminal residue" evidence="1">
    <location>
        <position position="79"/>
    </location>
</feature>
<dbReference type="AlphaFoldDB" id="A0A382KK26"/>